<sequence>MALVGYDSSDDDEEVEVETLPSTEPPKTTEPTSVKTNGEPGEHHATRDKGFILCNAEPTIQPQTESDPAAPAPAPAPSEPEQPSLIGPMRPPEGSSSLDFPPLEEAPAGDEVPSLSLPPGSPYSANRALLRDLTLPTVPDMDIPPSPPGSPPLAANKKFEQFLELKKKGVHFNSKIAQSSALKNPSLMDKLLKFAEIDQKGQYATTLGTDLWDPSAFPKSAHKEQLRQSQTDLGQARARTKGGPVDFVTAGGLGSRDATPSIGQAPTASTGKRKTRFDT</sequence>
<feature type="compositionally biased region" description="Pro residues" evidence="1">
    <location>
        <begin position="70"/>
        <end position="80"/>
    </location>
</feature>
<dbReference type="Pfam" id="PF07818">
    <property type="entry name" value="HCNGP"/>
    <property type="match status" value="1"/>
</dbReference>
<evidence type="ECO:0000313" key="3">
    <source>
        <dbReference type="Proteomes" id="UP001408356"/>
    </source>
</evidence>
<protein>
    <submittedName>
        <fullName evidence="2">HCNGP-like protein</fullName>
    </submittedName>
</protein>
<dbReference type="InterPro" id="IPR012479">
    <property type="entry name" value="SAP30BP"/>
</dbReference>
<gene>
    <name evidence="2" type="ORF">SUNI508_05189</name>
</gene>
<dbReference type="PANTHER" id="PTHR13464:SF0">
    <property type="entry name" value="SAP30-BINDING PROTEIN"/>
    <property type="match status" value="1"/>
</dbReference>
<comment type="caution">
    <text evidence="2">The sequence shown here is derived from an EMBL/GenBank/DDBJ whole genome shotgun (WGS) entry which is preliminary data.</text>
</comment>
<dbReference type="PANTHER" id="PTHR13464">
    <property type="entry name" value="TRANSCRIPTIONAL REGULATOR PROTEIN HCNGP"/>
    <property type="match status" value="1"/>
</dbReference>
<feature type="compositionally biased region" description="Basic and acidic residues" evidence="1">
    <location>
        <begin position="40"/>
        <end position="50"/>
    </location>
</feature>
<dbReference type="EMBL" id="JARVKF010000146">
    <property type="protein sequence ID" value="KAK9421889.1"/>
    <property type="molecule type" value="Genomic_DNA"/>
</dbReference>
<feature type="compositionally biased region" description="Pro residues" evidence="1">
    <location>
        <begin position="142"/>
        <end position="151"/>
    </location>
</feature>
<organism evidence="2 3">
    <name type="scientific">Seiridium unicorne</name>
    <dbReference type="NCBI Taxonomy" id="138068"/>
    <lineage>
        <taxon>Eukaryota</taxon>
        <taxon>Fungi</taxon>
        <taxon>Dikarya</taxon>
        <taxon>Ascomycota</taxon>
        <taxon>Pezizomycotina</taxon>
        <taxon>Sordariomycetes</taxon>
        <taxon>Xylariomycetidae</taxon>
        <taxon>Amphisphaeriales</taxon>
        <taxon>Sporocadaceae</taxon>
        <taxon>Seiridium</taxon>
    </lineage>
</organism>
<accession>A0ABR2V5P6</accession>
<feature type="compositionally biased region" description="Low complexity" evidence="1">
    <location>
        <begin position="18"/>
        <end position="36"/>
    </location>
</feature>
<feature type="region of interest" description="Disordered" evidence="1">
    <location>
        <begin position="215"/>
        <end position="279"/>
    </location>
</feature>
<dbReference type="Proteomes" id="UP001408356">
    <property type="component" value="Unassembled WGS sequence"/>
</dbReference>
<name>A0ABR2V5P6_9PEZI</name>
<feature type="region of interest" description="Disordered" evidence="1">
    <location>
        <begin position="136"/>
        <end position="155"/>
    </location>
</feature>
<evidence type="ECO:0000313" key="2">
    <source>
        <dbReference type="EMBL" id="KAK9421889.1"/>
    </source>
</evidence>
<feature type="region of interest" description="Disordered" evidence="1">
    <location>
        <begin position="1"/>
        <end position="125"/>
    </location>
</feature>
<proteinExistence type="predicted"/>
<keyword evidence="3" id="KW-1185">Reference proteome</keyword>
<feature type="compositionally biased region" description="Acidic residues" evidence="1">
    <location>
        <begin position="8"/>
        <end position="17"/>
    </location>
</feature>
<evidence type="ECO:0000256" key="1">
    <source>
        <dbReference type="SAM" id="MobiDB-lite"/>
    </source>
</evidence>
<feature type="compositionally biased region" description="Polar residues" evidence="1">
    <location>
        <begin position="261"/>
        <end position="270"/>
    </location>
</feature>
<feature type="compositionally biased region" description="Low complexity" evidence="1">
    <location>
        <begin position="113"/>
        <end position="124"/>
    </location>
</feature>
<reference evidence="2 3" key="1">
    <citation type="journal article" date="2024" name="J. Plant Pathol.">
        <title>Sequence and assembly of the genome of Seiridium unicorne, isolate CBS 538.82, causal agent of cypress canker disease.</title>
        <authorList>
            <person name="Scali E."/>
            <person name="Rocca G.D."/>
            <person name="Danti R."/>
            <person name="Garbelotto M."/>
            <person name="Barberini S."/>
            <person name="Baroncelli R."/>
            <person name="Emiliani G."/>
        </authorList>
    </citation>
    <scope>NUCLEOTIDE SEQUENCE [LARGE SCALE GENOMIC DNA]</scope>
    <source>
        <strain evidence="2 3">BM-138-508</strain>
    </source>
</reference>